<keyword evidence="2 5" id="KW-0812">Transmembrane</keyword>
<dbReference type="PANTHER" id="PTHR30386">
    <property type="entry name" value="MEMBRANE FUSION SUBUNIT OF EMRAB-TOLC MULTIDRUG EFFLUX PUMP"/>
    <property type="match status" value="1"/>
</dbReference>
<keyword evidence="4 5" id="KW-0472">Membrane</keyword>
<organism evidence="6 7">
    <name type="scientific">Flavobacterium geliluteum</name>
    <dbReference type="NCBI Taxonomy" id="2816120"/>
    <lineage>
        <taxon>Bacteria</taxon>
        <taxon>Pseudomonadati</taxon>
        <taxon>Bacteroidota</taxon>
        <taxon>Flavobacteriia</taxon>
        <taxon>Flavobacteriales</taxon>
        <taxon>Flavobacteriaceae</taxon>
        <taxon>Flavobacterium</taxon>
    </lineage>
</organism>
<feature type="transmembrane region" description="Helical" evidence="5">
    <location>
        <begin position="28"/>
        <end position="46"/>
    </location>
</feature>
<dbReference type="InterPro" id="IPR050739">
    <property type="entry name" value="MFP"/>
</dbReference>
<dbReference type="Proteomes" id="UP000675047">
    <property type="component" value="Unassembled WGS sequence"/>
</dbReference>
<evidence type="ECO:0000256" key="5">
    <source>
        <dbReference type="SAM" id="Phobius"/>
    </source>
</evidence>
<sequence length="427" mass="49204">MSSKITKYASEELQEISLVSNVKSYRNVLIFVISFIILAVSIAAIIKYPEKIIGSAYIVTESQINNIYAPSNGEIDILVKENTTVENGQLLALIKNPTNYNDLIKLKKQLGQIDVNNMERNIYDFKFEKGLKLGEIEKYYYNFLLALTECSSVLKIDISSQKIENIAGKIGRNNEKLKTSYLERKIYDKKNNMIQSSFEIDSSLYAMNAIVREKIDQSKFNILDSKEKELSIVKKGQELMHYNKELKDDILLLQKEKERDVATVIFGLKKAFFELKTAIDFWEHTYAVKATVSGKIEFYQPFLNSTQYVKKETPLFILLPKAANLYAKGIMSANGYGKIKIKDTVYIKLKDFPYEEYGELTGTVRNKSKVYHDSIYLIDIMLPKGLKTNHDKTIDFSYNMAGEVEYYTNKRSVLQRIFNDIQNSIEK</sequence>
<evidence type="ECO:0000256" key="1">
    <source>
        <dbReference type="ARBA" id="ARBA00004167"/>
    </source>
</evidence>
<protein>
    <submittedName>
        <fullName evidence="6">HlyD family efflux transporter periplasmic adaptor subunit</fullName>
    </submittedName>
</protein>
<evidence type="ECO:0000256" key="3">
    <source>
        <dbReference type="ARBA" id="ARBA00022989"/>
    </source>
</evidence>
<evidence type="ECO:0000256" key="2">
    <source>
        <dbReference type="ARBA" id="ARBA00022692"/>
    </source>
</evidence>
<reference evidence="6 7" key="1">
    <citation type="submission" date="2021-03" db="EMBL/GenBank/DDBJ databases">
        <title>Flavobacterium Flabelliformis Sp. Nov. And Flavobacterium Geliluteum Sp. Nov., Two Novel Multidrug Resistant Psychrophilic Species Isolated From Antarctica.</title>
        <authorList>
            <person name="Kralova S."/>
            <person name="Busse H.J."/>
            <person name="Bezdicek M."/>
            <person name="Nykrynova M."/>
            <person name="Kroupova E."/>
            <person name="Krsek D."/>
            <person name="Sedlacek I."/>
        </authorList>
    </citation>
    <scope>NUCLEOTIDE SEQUENCE [LARGE SCALE GENOMIC DNA]</scope>
    <source>
        <strain evidence="6 7">P7388</strain>
    </source>
</reference>
<dbReference type="PANTHER" id="PTHR30386:SF26">
    <property type="entry name" value="TRANSPORT PROTEIN COMB"/>
    <property type="match status" value="1"/>
</dbReference>
<keyword evidence="7" id="KW-1185">Reference proteome</keyword>
<dbReference type="EMBL" id="JAGFBV010000044">
    <property type="protein sequence ID" value="MBP4140000.1"/>
    <property type="molecule type" value="Genomic_DNA"/>
</dbReference>
<evidence type="ECO:0000313" key="6">
    <source>
        <dbReference type="EMBL" id="MBP4140000.1"/>
    </source>
</evidence>
<evidence type="ECO:0000256" key="4">
    <source>
        <dbReference type="ARBA" id="ARBA00023136"/>
    </source>
</evidence>
<dbReference type="GO" id="GO:0016020">
    <property type="term" value="C:membrane"/>
    <property type="evidence" value="ECO:0007669"/>
    <property type="project" value="UniProtKB-SubCell"/>
</dbReference>
<accession>A0A940XHP1</accession>
<dbReference type="RefSeq" id="WP_210668266.1">
    <property type="nucleotide sequence ID" value="NZ_JAGFBV010000044.1"/>
</dbReference>
<dbReference type="AlphaFoldDB" id="A0A940XHP1"/>
<keyword evidence="3 5" id="KW-1133">Transmembrane helix</keyword>
<comment type="subcellular location">
    <subcellularLocation>
        <location evidence="1">Membrane</location>
        <topology evidence="1">Single-pass membrane protein</topology>
    </subcellularLocation>
</comment>
<evidence type="ECO:0000313" key="7">
    <source>
        <dbReference type="Proteomes" id="UP000675047"/>
    </source>
</evidence>
<comment type="caution">
    <text evidence="6">The sequence shown here is derived from an EMBL/GenBank/DDBJ whole genome shotgun (WGS) entry which is preliminary data.</text>
</comment>
<proteinExistence type="predicted"/>
<gene>
    <name evidence="6" type="ORF">J3495_18155</name>
</gene>
<name>A0A940XHP1_9FLAO</name>